<dbReference type="Gene3D" id="3.20.20.190">
    <property type="entry name" value="Phosphatidylinositol (PI) phosphodiesterase"/>
    <property type="match status" value="1"/>
</dbReference>
<dbReference type="GO" id="GO:0008081">
    <property type="term" value="F:phosphoric diester hydrolase activity"/>
    <property type="evidence" value="ECO:0007669"/>
    <property type="project" value="InterPro"/>
</dbReference>
<keyword evidence="3" id="KW-1185">Reference proteome</keyword>
<dbReference type="InterPro" id="IPR017946">
    <property type="entry name" value="PLC-like_Pdiesterase_TIM-brl"/>
</dbReference>
<evidence type="ECO:0000259" key="1">
    <source>
        <dbReference type="PROSITE" id="PS51704"/>
    </source>
</evidence>
<organism evidence="2 3">
    <name type="scientific">Intestinibaculum porci</name>
    <dbReference type="NCBI Taxonomy" id="2487118"/>
    <lineage>
        <taxon>Bacteria</taxon>
        <taxon>Bacillati</taxon>
        <taxon>Bacillota</taxon>
        <taxon>Erysipelotrichia</taxon>
        <taxon>Erysipelotrichales</taxon>
        <taxon>Erysipelotrichaceae</taxon>
        <taxon>Intestinibaculum</taxon>
    </lineage>
</organism>
<dbReference type="FunCoup" id="A0A3G9JRQ7">
    <property type="interactions" value="154"/>
</dbReference>
<dbReference type="OrthoDB" id="384721at2"/>
<dbReference type="KEGG" id="ebm:SG0102_06830"/>
<dbReference type="SUPFAM" id="SSF51695">
    <property type="entry name" value="PLC-like phosphodiesterases"/>
    <property type="match status" value="1"/>
</dbReference>
<dbReference type="PROSITE" id="PS51704">
    <property type="entry name" value="GP_PDE"/>
    <property type="match status" value="1"/>
</dbReference>
<feature type="domain" description="GP-PDE" evidence="1">
    <location>
        <begin position="1"/>
        <end position="227"/>
    </location>
</feature>
<accession>A0A3G9JRQ7</accession>
<dbReference type="InterPro" id="IPR030395">
    <property type="entry name" value="GP_PDE_dom"/>
</dbReference>
<protein>
    <submittedName>
        <fullName evidence="2">Glycerophosphoryl diester phosphodiesterase</fullName>
    </submittedName>
</protein>
<dbReference type="EMBL" id="AP019309">
    <property type="protein sequence ID" value="BBH25749.1"/>
    <property type="molecule type" value="Genomic_DNA"/>
</dbReference>
<dbReference type="Pfam" id="PF03009">
    <property type="entry name" value="GDPD"/>
    <property type="match status" value="1"/>
</dbReference>
<name>A0A3G9JRQ7_9FIRM</name>
<dbReference type="PANTHER" id="PTHR46211:SF14">
    <property type="entry name" value="GLYCEROPHOSPHODIESTER PHOSPHODIESTERASE"/>
    <property type="match status" value="1"/>
</dbReference>
<gene>
    <name evidence="2" type="ORF">SG0102_06830</name>
</gene>
<evidence type="ECO:0000313" key="2">
    <source>
        <dbReference type="EMBL" id="BBH25749.1"/>
    </source>
</evidence>
<reference evidence="2 3" key="1">
    <citation type="submission" date="2018-11" db="EMBL/GenBank/DDBJ databases">
        <title>Novel Erysipelotrichaceae bacterium isolated from small intestine of a swine.</title>
        <authorList>
            <person name="Kim J.S."/>
            <person name="Choe H."/>
            <person name="Lee Y.R."/>
            <person name="Kim K.M."/>
            <person name="Park D.S."/>
        </authorList>
    </citation>
    <scope>NUCLEOTIDE SEQUENCE [LARGE SCALE GENOMIC DNA]</scope>
    <source>
        <strain evidence="2 3">SG0102</strain>
    </source>
</reference>
<dbReference type="Proteomes" id="UP000268059">
    <property type="component" value="Chromosome"/>
</dbReference>
<dbReference type="RefSeq" id="WP_125118672.1">
    <property type="nucleotide sequence ID" value="NZ_AP019309.1"/>
</dbReference>
<dbReference type="InParanoid" id="A0A3G9JRQ7"/>
<evidence type="ECO:0000313" key="3">
    <source>
        <dbReference type="Proteomes" id="UP000268059"/>
    </source>
</evidence>
<proteinExistence type="predicted"/>
<sequence>MYELAHRGLSKSYPENTMLAFTRALEAGFDGIETDVQMTRDGVLVLCHDEKINRTSTGKGYLKDYTYQQLLQYNFNYKFDTRVTIPTLDELLELIAGTHKILNLEIKDTKSEGIERAIALAVKQHHLEDQVVFSSVSLESLIKIRRFLPASYVALIVSGRYKKRRLDPVTFHLDGIHVKYSKLNEKELQYFKEHHIAVGAWTITREKDFQFFRSHDILFVFTNEKMK</sequence>
<dbReference type="GO" id="GO:0006629">
    <property type="term" value="P:lipid metabolic process"/>
    <property type="evidence" value="ECO:0007669"/>
    <property type="project" value="InterPro"/>
</dbReference>
<dbReference type="PANTHER" id="PTHR46211">
    <property type="entry name" value="GLYCEROPHOSPHORYL DIESTER PHOSPHODIESTERASE"/>
    <property type="match status" value="1"/>
</dbReference>
<dbReference type="AlphaFoldDB" id="A0A3G9JRQ7"/>